<dbReference type="Proteomes" id="UP000026915">
    <property type="component" value="Chromosome 5"/>
</dbReference>
<proteinExistence type="predicted"/>
<sequence length="67" mass="7740">MQSPKVVNNHKIDRKKVSNRRSLVKKSSILTSMGIFDLMELNRVLTPTNSNLGKRINSRISKPYHMM</sequence>
<dbReference type="AlphaFoldDB" id="A0A061EUR2"/>
<protein>
    <submittedName>
        <fullName evidence="2">Uncharacterized protein</fullName>
    </submittedName>
</protein>
<organism evidence="2 3">
    <name type="scientific">Theobroma cacao</name>
    <name type="common">Cacao</name>
    <name type="synonym">Cocoa</name>
    <dbReference type="NCBI Taxonomy" id="3641"/>
    <lineage>
        <taxon>Eukaryota</taxon>
        <taxon>Viridiplantae</taxon>
        <taxon>Streptophyta</taxon>
        <taxon>Embryophyta</taxon>
        <taxon>Tracheophyta</taxon>
        <taxon>Spermatophyta</taxon>
        <taxon>Magnoliopsida</taxon>
        <taxon>eudicotyledons</taxon>
        <taxon>Gunneridae</taxon>
        <taxon>Pentapetalae</taxon>
        <taxon>rosids</taxon>
        <taxon>malvids</taxon>
        <taxon>Malvales</taxon>
        <taxon>Malvaceae</taxon>
        <taxon>Byttnerioideae</taxon>
        <taxon>Theobroma</taxon>
    </lineage>
</organism>
<feature type="region of interest" description="Disordered" evidence="1">
    <location>
        <begin position="1"/>
        <end position="20"/>
    </location>
</feature>
<evidence type="ECO:0000313" key="2">
    <source>
        <dbReference type="EMBL" id="EOY08393.1"/>
    </source>
</evidence>
<reference evidence="2 3" key="1">
    <citation type="journal article" date="2013" name="Genome Biol.">
        <title>The genome sequence of the most widely cultivated cacao type and its use to identify candidate genes regulating pod color.</title>
        <authorList>
            <person name="Motamayor J.C."/>
            <person name="Mockaitis K."/>
            <person name="Schmutz J."/>
            <person name="Haiminen N."/>
            <person name="Iii D.L."/>
            <person name="Cornejo O."/>
            <person name="Findley S.D."/>
            <person name="Zheng P."/>
            <person name="Utro F."/>
            <person name="Royaert S."/>
            <person name="Saski C."/>
            <person name="Jenkins J."/>
            <person name="Podicheti R."/>
            <person name="Zhao M."/>
            <person name="Scheffler B.E."/>
            <person name="Stack J.C."/>
            <person name="Feltus F.A."/>
            <person name="Mustiga G.M."/>
            <person name="Amores F."/>
            <person name="Phillips W."/>
            <person name="Marelli J.P."/>
            <person name="May G.D."/>
            <person name="Shapiro H."/>
            <person name="Ma J."/>
            <person name="Bustamante C.D."/>
            <person name="Schnell R.J."/>
            <person name="Main D."/>
            <person name="Gilbert D."/>
            <person name="Parida L."/>
            <person name="Kuhn D.N."/>
        </authorList>
    </citation>
    <scope>NUCLEOTIDE SEQUENCE [LARGE SCALE GENOMIC DNA]</scope>
    <source>
        <strain evidence="3">cv. Matina 1-6</strain>
    </source>
</reference>
<evidence type="ECO:0000313" key="3">
    <source>
        <dbReference type="Proteomes" id="UP000026915"/>
    </source>
</evidence>
<dbReference type="InParanoid" id="A0A061EUR2"/>
<evidence type="ECO:0000256" key="1">
    <source>
        <dbReference type="SAM" id="MobiDB-lite"/>
    </source>
</evidence>
<dbReference type="Gramene" id="EOY08393">
    <property type="protein sequence ID" value="EOY08393"/>
    <property type="gene ID" value="TCM_022781"/>
</dbReference>
<keyword evidence="3" id="KW-1185">Reference proteome</keyword>
<dbReference type="EMBL" id="CM001883">
    <property type="protein sequence ID" value="EOY08393.1"/>
    <property type="molecule type" value="Genomic_DNA"/>
</dbReference>
<gene>
    <name evidence="2" type="ORF">TCM_022781</name>
</gene>
<dbReference type="HOGENOM" id="CLU_2817612_0_0_1"/>
<name>A0A061EUR2_THECC</name>
<accession>A0A061EUR2</accession>